<gene>
    <name evidence="3" type="ORF">GCM10022383_05040</name>
</gene>
<feature type="transmembrane region" description="Helical" evidence="1">
    <location>
        <begin position="95"/>
        <end position="122"/>
    </location>
</feature>
<keyword evidence="1" id="KW-1133">Transmembrane helix</keyword>
<evidence type="ECO:0000256" key="1">
    <source>
        <dbReference type="SAM" id="Phobius"/>
    </source>
</evidence>
<reference evidence="4" key="1">
    <citation type="journal article" date="2019" name="Int. J. Syst. Evol. Microbiol.">
        <title>The Global Catalogue of Microorganisms (GCM) 10K type strain sequencing project: providing services to taxonomists for standard genome sequencing and annotation.</title>
        <authorList>
            <consortium name="The Broad Institute Genomics Platform"/>
            <consortium name="The Broad Institute Genome Sequencing Center for Infectious Disease"/>
            <person name="Wu L."/>
            <person name="Ma J."/>
        </authorList>
    </citation>
    <scope>NUCLEOTIDE SEQUENCE [LARGE SCALE GENOMIC DNA]</scope>
    <source>
        <strain evidence="4">JCM 17024</strain>
    </source>
</reference>
<feature type="transmembrane region" description="Helical" evidence="1">
    <location>
        <begin position="46"/>
        <end position="64"/>
    </location>
</feature>
<evidence type="ECO:0000313" key="4">
    <source>
        <dbReference type="Proteomes" id="UP001501591"/>
    </source>
</evidence>
<evidence type="ECO:0000259" key="2">
    <source>
        <dbReference type="Pfam" id="PF07331"/>
    </source>
</evidence>
<comment type="caution">
    <text evidence="3">The sequence shown here is derived from an EMBL/GenBank/DDBJ whole genome shotgun (WGS) entry which is preliminary data.</text>
</comment>
<feature type="domain" description="DUF1468" evidence="2">
    <location>
        <begin position="23"/>
        <end position="161"/>
    </location>
</feature>
<feature type="transmembrane region" description="Helical" evidence="1">
    <location>
        <begin position="16"/>
        <end position="34"/>
    </location>
</feature>
<dbReference type="EMBL" id="BAABCP010000001">
    <property type="protein sequence ID" value="GAA3929245.1"/>
    <property type="molecule type" value="Genomic_DNA"/>
</dbReference>
<dbReference type="Proteomes" id="UP001501591">
    <property type="component" value="Unassembled WGS sequence"/>
</dbReference>
<keyword evidence="4" id="KW-1185">Reference proteome</keyword>
<accession>A0ABP7MS81</accession>
<organism evidence="3 4">
    <name type="scientific">Microbacterium soli</name>
    <dbReference type="NCBI Taxonomy" id="446075"/>
    <lineage>
        <taxon>Bacteria</taxon>
        <taxon>Bacillati</taxon>
        <taxon>Actinomycetota</taxon>
        <taxon>Actinomycetes</taxon>
        <taxon>Micrococcales</taxon>
        <taxon>Microbacteriaceae</taxon>
        <taxon>Microbacterium</taxon>
    </lineage>
</organism>
<keyword evidence="1" id="KW-0472">Membrane</keyword>
<feature type="transmembrane region" description="Helical" evidence="1">
    <location>
        <begin position="134"/>
        <end position="156"/>
    </location>
</feature>
<sequence length="167" mass="17448">MIASESSSNLERVLRALWYASTAIVMIALAVVMLVDARSIHGMDAVYPMVLLLAFSALGVIAFIRELRSAGTTASAEATDAVEGGRGRGVPWPSVGMVIAAIIVSFVIFVLFGYLASVFVASAAISAALGLRRIGWMVVFAVGTPLACYLLFAVALQSPIPDGVLLS</sequence>
<protein>
    <recommendedName>
        <fullName evidence="2">DUF1468 domain-containing protein</fullName>
    </recommendedName>
</protein>
<dbReference type="Pfam" id="PF07331">
    <property type="entry name" value="TctB"/>
    <property type="match status" value="1"/>
</dbReference>
<evidence type="ECO:0000313" key="3">
    <source>
        <dbReference type="EMBL" id="GAA3929245.1"/>
    </source>
</evidence>
<proteinExistence type="predicted"/>
<dbReference type="RefSeq" id="WP_344819853.1">
    <property type="nucleotide sequence ID" value="NZ_BAABCP010000001.1"/>
</dbReference>
<name>A0ABP7MS81_9MICO</name>
<dbReference type="InterPro" id="IPR009936">
    <property type="entry name" value="DUF1468"/>
</dbReference>
<keyword evidence="1" id="KW-0812">Transmembrane</keyword>